<protein>
    <recommendedName>
        <fullName evidence="5 10">Homoserine dehydrogenase</fullName>
        <ecNumber evidence="4 10">1.1.1.3</ecNumber>
    </recommendedName>
</protein>
<evidence type="ECO:0000313" key="14">
    <source>
        <dbReference type="EMBL" id="SMD00924.1"/>
    </source>
</evidence>
<dbReference type="AlphaFoldDB" id="A0A1W2DTZ1"/>
<dbReference type="InterPro" id="IPR036291">
    <property type="entry name" value="NAD(P)-bd_dom_sf"/>
</dbReference>
<dbReference type="UniPathway" id="UPA00050">
    <property type="reaction ID" value="UER00063"/>
</dbReference>
<evidence type="ECO:0000256" key="6">
    <source>
        <dbReference type="ARBA" id="ARBA00022605"/>
    </source>
</evidence>
<dbReference type="NCBIfam" id="NF004976">
    <property type="entry name" value="PRK06349.1"/>
    <property type="match status" value="1"/>
</dbReference>
<dbReference type="Gene3D" id="3.30.360.10">
    <property type="entry name" value="Dihydrodipicolinate Reductase, domain 2"/>
    <property type="match status" value="1"/>
</dbReference>
<dbReference type="EC" id="1.1.1.3" evidence="4 10"/>
<comment type="pathway">
    <text evidence="1 10">Amino-acid biosynthesis; L-threonine biosynthesis; L-threonine from L-aspartate: step 3/5.</text>
</comment>
<evidence type="ECO:0000259" key="13">
    <source>
        <dbReference type="Pfam" id="PF03447"/>
    </source>
</evidence>
<proteinExistence type="inferred from homology"/>
<evidence type="ECO:0000256" key="5">
    <source>
        <dbReference type="ARBA" id="ARBA00013376"/>
    </source>
</evidence>
<gene>
    <name evidence="14" type="ORF">SAMN04488101_108107</name>
</gene>
<keyword evidence="8 10" id="KW-0560">Oxidoreductase</keyword>
<dbReference type="GO" id="GO:0009088">
    <property type="term" value="P:threonine biosynthetic process"/>
    <property type="evidence" value="ECO:0007669"/>
    <property type="project" value="UniProtKB-UniPathway"/>
</dbReference>
<dbReference type="UniPathway" id="UPA00051">
    <property type="reaction ID" value="UER00465"/>
</dbReference>
<dbReference type="Gene3D" id="3.40.50.720">
    <property type="entry name" value="NAD(P)-binding Rossmann-like Domain"/>
    <property type="match status" value="1"/>
</dbReference>
<dbReference type="RefSeq" id="WP_084290205.1">
    <property type="nucleotide sequence ID" value="NZ_FWYB01000008.1"/>
</dbReference>
<dbReference type="GO" id="GO:0009086">
    <property type="term" value="P:methionine biosynthetic process"/>
    <property type="evidence" value="ECO:0007669"/>
    <property type="project" value="UniProtKB-KW"/>
</dbReference>
<dbReference type="PANTHER" id="PTHR43331:SF1">
    <property type="entry name" value="HOMOSERINE DEHYDROGENASE"/>
    <property type="match status" value="1"/>
</dbReference>
<dbReference type="STRING" id="475255.SAMN04488101_108107"/>
<keyword evidence="9 10" id="KW-0486">Methionine biosynthesis</keyword>
<keyword evidence="6 10" id="KW-0028">Amino-acid biosynthesis</keyword>
<accession>A0A1W2DTZ1</accession>
<evidence type="ECO:0000259" key="12">
    <source>
        <dbReference type="Pfam" id="PF00742"/>
    </source>
</evidence>
<dbReference type="InterPro" id="IPR005106">
    <property type="entry name" value="Asp/hSer_DH_NAD-bd"/>
</dbReference>
<comment type="similarity">
    <text evidence="3 11">Belongs to the homoserine dehydrogenase family.</text>
</comment>
<dbReference type="InterPro" id="IPR001342">
    <property type="entry name" value="HDH_cat"/>
</dbReference>
<dbReference type="SUPFAM" id="SSF51735">
    <property type="entry name" value="NAD(P)-binding Rossmann-fold domains"/>
    <property type="match status" value="1"/>
</dbReference>
<dbReference type="FunFam" id="3.30.360.10:FF:000005">
    <property type="entry name" value="Homoserine dehydrogenase"/>
    <property type="match status" value="1"/>
</dbReference>
<evidence type="ECO:0000256" key="1">
    <source>
        <dbReference type="ARBA" id="ARBA00005056"/>
    </source>
</evidence>
<keyword evidence="10" id="KW-0521">NADP</keyword>
<dbReference type="PANTHER" id="PTHR43331">
    <property type="entry name" value="HOMOSERINE DEHYDROGENASE"/>
    <property type="match status" value="1"/>
</dbReference>
<evidence type="ECO:0000256" key="7">
    <source>
        <dbReference type="ARBA" id="ARBA00022697"/>
    </source>
</evidence>
<dbReference type="OrthoDB" id="9808167at2"/>
<evidence type="ECO:0000256" key="2">
    <source>
        <dbReference type="ARBA" id="ARBA00005062"/>
    </source>
</evidence>
<dbReference type="InterPro" id="IPR019811">
    <property type="entry name" value="HDH_CS"/>
</dbReference>
<evidence type="ECO:0000256" key="3">
    <source>
        <dbReference type="ARBA" id="ARBA00006753"/>
    </source>
</evidence>
<comment type="pathway">
    <text evidence="2 10">Amino-acid biosynthesis; L-methionine biosynthesis via de novo pathway; L-homoserine from L-aspartate: step 3/3.</text>
</comment>
<dbReference type="PROSITE" id="PS01042">
    <property type="entry name" value="HOMOSER_DHGENASE"/>
    <property type="match status" value="1"/>
</dbReference>
<evidence type="ECO:0000313" key="15">
    <source>
        <dbReference type="Proteomes" id="UP000192678"/>
    </source>
</evidence>
<dbReference type="GO" id="GO:0004412">
    <property type="term" value="F:homoserine dehydrogenase activity"/>
    <property type="evidence" value="ECO:0007669"/>
    <property type="project" value="UniProtKB-EC"/>
</dbReference>
<dbReference type="Pfam" id="PF03447">
    <property type="entry name" value="NAD_binding_3"/>
    <property type="match status" value="1"/>
</dbReference>
<sequence length="413" mass="46752">MSKKLKIGLFGFGVVGQGLHDIIRGQDLNLEIIKIAIKNADKKRTLDAHLFTTDHDELLNNPEINTIVELIDDADVAYNIVKRALISGKNVVSANKKMIATHLAELVDLQEKHNTSLLYEGSVCGSIPIIRNLEEYYDNELLHGISGIFNGSSNYILSKIFNENLEYGVALKQAQDLGFAETNPILDVGGYDPKFKLAIATAHAYGLFINPDKIFNIGIQHLSENDIRFAREKNFKIKLVPTARKISTKQVVTYVMPKFVKSDDFLFNVENEYNGVTVQAAFADKQFFFGKGAGGHPTGAAVLSDIAALRYDYRYEYKKYHQHNGLEHTDDVSLEVYLRYTHEYTVEKLQIENIVERFTRDDYKYVIGNINLKSLLANRELLEQKDVFIAHTGKYTYTEEQIQTVAKEQALVS</sequence>
<name>A0A1W2DTZ1_9SPHI</name>
<evidence type="ECO:0000256" key="4">
    <source>
        <dbReference type="ARBA" id="ARBA00013213"/>
    </source>
</evidence>
<evidence type="ECO:0000256" key="8">
    <source>
        <dbReference type="ARBA" id="ARBA00023002"/>
    </source>
</evidence>
<dbReference type="SUPFAM" id="SSF55347">
    <property type="entry name" value="Glyceraldehyde-3-phosphate dehydrogenase-like, C-terminal domain"/>
    <property type="match status" value="1"/>
</dbReference>
<comment type="catalytic activity">
    <reaction evidence="10">
        <text>L-homoserine + NADP(+) = L-aspartate 4-semialdehyde + NADPH + H(+)</text>
        <dbReference type="Rhea" id="RHEA:15761"/>
        <dbReference type="ChEBI" id="CHEBI:15378"/>
        <dbReference type="ChEBI" id="CHEBI:57476"/>
        <dbReference type="ChEBI" id="CHEBI:57783"/>
        <dbReference type="ChEBI" id="CHEBI:58349"/>
        <dbReference type="ChEBI" id="CHEBI:537519"/>
        <dbReference type="EC" id="1.1.1.3"/>
    </reaction>
</comment>
<organism evidence="14 15">
    <name type="scientific">Pedobacter nyackensis</name>
    <dbReference type="NCBI Taxonomy" id="475255"/>
    <lineage>
        <taxon>Bacteria</taxon>
        <taxon>Pseudomonadati</taxon>
        <taxon>Bacteroidota</taxon>
        <taxon>Sphingobacteriia</taxon>
        <taxon>Sphingobacteriales</taxon>
        <taxon>Sphingobacteriaceae</taxon>
        <taxon>Pedobacter</taxon>
    </lineage>
</organism>
<dbReference type="Pfam" id="PF00742">
    <property type="entry name" value="Homoserine_dh"/>
    <property type="match status" value="1"/>
</dbReference>
<dbReference type="Proteomes" id="UP000192678">
    <property type="component" value="Unassembled WGS sequence"/>
</dbReference>
<keyword evidence="7 10" id="KW-0791">Threonine biosynthesis</keyword>
<dbReference type="EMBL" id="FWYB01000008">
    <property type="protein sequence ID" value="SMD00924.1"/>
    <property type="molecule type" value="Genomic_DNA"/>
</dbReference>
<evidence type="ECO:0000256" key="11">
    <source>
        <dbReference type="RuleBase" id="RU004171"/>
    </source>
</evidence>
<feature type="domain" description="Aspartate/homoserine dehydrogenase NAD-binding" evidence="13">
    <location>
        <begin position="11"/>
        <end position="120"/>
    </location>
</feature>
<evidence type="ECO:0000256" key="9">
    <source>
        <dbReference type="ARBA" id="ARBA00023167"/>
    </source>
</evidence>
<dbReference type="Gene3D" id="3.30.70.260">
    <property type="match status" value="1"/>
</dbReference>
<evidence type="ECO:0000256" key="10">
    <source>
        <dbReference type="RuleBase" id="RU000579"/>
    </source>
</evidence>
<feature type="domain" description="Homoserine dehydrogenase catalytic" evidence="12">
    <location>
        <begin position="128"/>
        <end position="306"/>
    </location>
</feature>
<dbReference type="GO" id="GO:0050661">
    <property type="term" value="F:NADP binding"/>
    <property type="evidence" value="ECO:0007669"/>
    <property type="project" value="InterPro"/>
</dbReference>
<reference evidence="14 15" key="1">
    <citation type="submission" date="2017-04" db="EMBL/GenBank/DDBJ databases">
        <authorList>
            <person name="Afonso C.L."/>
            <person name="Miller P.J."/>
            <person name="Scott M.A."/>
            <person name="Spackman E."/>
            <person name="Goraichik I."/>
            <person name="Dimitrov K.M."/>
            <person name="Suarez D.L."/>
            <person name="Swayne D.E."/>
        </authorList>
    </citation>
    <scope>NUCLEOTIDE SEQUENCE [LARGE SCALE GENOMIC DNA]</scope>
    <source>
        <strain evidence="14 15">DSM 19625</strain>
    </source>
</reference>
<keyword evidence="15" id="KW-1185">Reference proteome</keyword>